<evidence type="ECO:0000313" key="2">
    <source>
        <dbReference type="EMBL" id="GAL31270.1"/>
    </source>
</evidence>
<evidence type="ECO:0000313" key="3">
    <source>
        <dbReference type="Proteomes" id="UP000029223"/>
    </source>
</evidence>
<evidence type="ECO:0000259" key="1">
    <source>
        <dbReference type="Pfam" id="PF02900"/>
    </source>
</evidence>
<organism evidence="2 3">
    <name type="scientific">Vibrio variabilis</name>
    <dbReference type="NCBI Taxonomy" id="990271"/>
    <lineage>
        <taxon>Bacteria</taxon>
        <taxon>Pseudomonadati</taxon>
        <taxon>Pseudomonadota</taxon>
        <taxon>Gammaproteobacteria</taxon>
        <taxon>Vibrionales</taxon>
        <taxon>Vibrionaceae</taxon>
        <taxon>Vibrio</taxon>
    </lineage>
</organism>
<dbReference type="Pfam" id="PF02900">
    <property type="entry name" value="LigB"/>
    <property type="match status" value="1"/>
</dbReference>
<name>A0ABQ0JR92_9VIBR</name>
<dbReference type="InterPro" id="IPR004183">
    <property type="entry name" value="Xdiol_dOase_suB"/>
</dbReference>
<dbReference type="SUPFAM" id="SSF53213">
    <property type="entry name" value="LigB-like"/>
    <property type="match status" value="1"/>
</dbReference>
<feature type="domain" description="Extradiol ring-cleavage dioxygenase class III enzyme subunit B" evidence="1">
    <location>
        <begin position="7"/>
        <end position="113"/>
    </location>
</feature>
<dbReference type="Proteomes" id="UP000029223">
    <property type="component" value="Unassembled WGS sequence"/>
</dbReference>
<gene>
    <name evidence="2" type="ORF">JCM19239_4713</name>
</gene>
<reference evidence="3" key="1">
    <citation type="submission" date="2014-09" db="EMBL/GenBank/DDBJ databases">
        <title>Vibrio variabilis JCM 19239. (C206) whole genome shotgun sequence.</title>
        <authorList>
            <person name="Sawabe T."/>
            <person name="Meirelles P."/>
            <person name="Nakanishi M."/>
            <person name="Sayaka M."/>
            <person name="Hattori M."/>
            <person name="Ohkuma M."/>
        </authorList>
    </citation>
    <scope>NUCLEOTIDE SEQUENCE [LARGE SCALE GENOMIC DNA]</scope>
    <source>
        <strain evidence="3">JCM 19239</strain>
    </source>
</reference>
<keyword evidence="2" id="KW-0560">Oxidoreductase</keyword>
<reference evidence="3" key="2">
    <citation type="submission" date="2014-09" db="EMBL/GenBank/DDBJ databases">
        <authorList>
            <consortium name="NBRP consortium"/>
            <person name="Sawabe T."/>
            <person name="Meirelles P."/>
            <person name="Nakanishi M."/>
            <person name="Sayaka M."/>
            <person name="Hattori M."/>
            <person name="Ohkuma M."/>
        </authorList>
    </citation>
    <scope>NUCLEOTIDE SEQUENCE [LARGE SCALE GENOMIC DNA]</scope>
    <source>
        <strain evidence="3">JCM 19239</strain>
    </source>
</reference>
<accession>A0ABQ0JR92</accession>
<protein>
    <submittedName>
        <fullName evidence="2">3,4-dihydroxyphenylacetate 2,3-dioxygenase</fullName>
        <ecNumber evidence="2">1.13.11.15</ecNumber>
    </submittedName>
</protein>
<proteinExistence type="predicted"/>
<dbReference type="GO" id="GO:0008687">
    <property type="term" value="F:3,4-dihydroxyphenylacetate 2,3-dioxygenase activity"/>
    <property type="evidence" value="ECO:0007669"/>
    <property type="project" value="UniProtKB-EC"/>
</dbReference>
<dbReference type="Gene3D" id="3.40.830.10">
    <property type="entry name" value="LigB-like"/>
    <property type="match status" value="1"/>
</dbReference>
<keyword evidence="3" id="KW-1185">Reference proteome</keyword>
<dbReference type="EMBL" id="BBMS01000143">
    <property type="protein sequence ID" value="GAL31270.1"/>
    <property type="molecule type" value="Genomic_DNA"/>
</dbReference>
<comment type="caution">
    <text evidence="2">The sequence shown here is derived from an EMBL/GenBank/DDBJ whole genome shotgun (WGS) entry which is preliminary data.</text>
</comment>
<dbReference type="EC" id="1.13.11.15" evidence="2"/>
<sequence length="139" mass="15955">MGKLCVAAKITHVPTMLMSEEPGRLHGCRKPAIDGHKQIAQMAKDLDVDTVVVLDTHWLVNAGYHINARDKFSGTYTSNEFPHFIQNLGYQYYGNPELGDKSLSWRQKRRVYLVASSRFSRSRVWHLGSYALYERRLSV</sequence>